<feature type="compositionally biased region" description="Polar residues" evidence="1">
    <location>
        <begin position="175"/>
        <end position="208"/>
    </location>
</feature>
<sequence length="338" mass="38144">MTSNSEGGKETPTTHAGKLERTEHPRRTRLGKRSKHRKREREREHKSEQQQNDSGNASGGSRTDTTGHQQYKRKSKRFSITDTTNGNTPKHIRNVTETVTSHTTTTANVTTTTANTTLGAEMAMAIALAALQQNSTQAPQTPQTTMTLPNLETILAAWGRGTTPADAESEALPTHRTQSTRSPSNEEGSIGTQFSTPQHHPHQQYTSHQTLQYSLHRQRQRMHLTTGPMLPTVYPSITKSSRKFCNSEGIHSYTVCKCGSGRNKKQCILCGAIVTHPVSRHYKKKHPNYVFDNNHQHYPKPYYFYTERARLKCPKELRPPRESENTVMGYSQEFVGYK</sequence>
<gene>
    <name evidence="2" type="ORF">DIATSA_LOCUS3888</name>
</gene>
<feature type="compositionally biased region" description="Polar residues" evidence="1">
    <location>
        <begin position="78"/>
        <end position="88"/>
    </location>
</feature>
<feature type="compositionally biased region" description="Basic residues" evidence="1">
    <location>
        <begin position="26"/>
        <end position="40"/>
    </location>
</feature>
<dbReference type="OrthoDB" id="7481470at2759"/>
<dbReference type="AlphaFoldDB" id="A0A9N9QYE1"/>
<keyword evidence="3" id="KW-1185">Reference proteome</keyword>
<feature type="compositionally biased region" description="Polar residues" evidence="1">
    <location>
        <begin position="1"/>
        <end position="14"/>
    </location>
</feature>
<reference evidence="2" key="2">
    <citation type="submission" date="2022-10" db="EMBL/GenBank/DDBJ databases">
        <authorList>
            <consortium name="ENA_rothamsted_submissions"/>
            <consortium name="culmorum"/>
            <person name="King R."/>
        </authorList>
    </citation>
    <scope>NUCLEOTIDE SEQUENCE</scope>
</reference>
<feature type="region of interest" description="Disordered" evidence="1">
    <location>
        <begin position="163"/>
        <end position="208"/>
    </location>
</feature>
<organism evidence="2 3">
    <name type="scientific">Diatraea saccharalis</name>
    <name type="common">sugarcane borer</name>
    <dbReference type="NCBI Taxonomy" id="40085"/>
    <lineage>
        <taxon>Eukaryota</taxon>
        <taxon>Metazoa</taxon>
        <taxon>Ecdysozoa</taxon>
        <taxon>Arthropoda</taxon>
        <taxon>Hexapoda</taxon>
        <taxon>Insecta</taxon>
        <taxon>Pterygota</taxon>
        <taxon>Neoptera</taxon>
        <taxon>Endopterygota</taxon>
        <taxon>Lepidoptera</taxon>
        <taxon>Glossata</taxon>
        <taxon>Ditrysia</taxon>
        <taxon>Pyraloidea</taxon>
        <taxon>Crambidae</taxon>
        <taxon>Crambinae</taxon>
        <taxon>Diatraea</taxon>
    </lineage>
</organism>
<feature type="compositionally biased region" description="Polar residues" evidence="1">
    <location>
        <begin position="49"/>
        <end position="69"/>
    </location>
</feature>
<evidence type="ECO:0000313" key="3">
    <source>
        <dbReference type="Proteomes" id="UP001153714"/>
    </source>
</evidence>
<dbReference type="EMBL" id="OU893345">
    <property type="protein sequence ID" value="CAG9785890.1"/>
    <property type="molecule type" value="Genomic_DNA"/>
</dbReference>
<proteinExistence type="predicted"/>
<accession>A0A9N9QYE1</accession>
<evidence type="ECO:0000256" key="1">
    <source>
        <dbReference type="SAM" id="MobiDB-lite"/>
    </source>
</evidence>
<dbReference type="Proteomes" id="UP001153714">
    <property type="component" value="Chromosome 14"/>
</dbReference>
<evidence type="ECO:0000313" key="2">
    <source>
        <dbReference type="EMBL" id="CAG9785890.1"/>
    </source>
</evidence>
<feature type="region of interest" description="Disordered" evidence="1">
    <location>
        <begin position="1"/>
        <end position="91"/>
    </location>
</feature>
<name>A0A9N9QYE1_9NEOP</name>
<reference evidence="2" key="1">
    <citation type="submission" date="2021-12" db="EMBL/GenBank/DDBJ databases">
        <authorList>
            <person name="King R."/>
        </authorList>
    </citation>
    <scope>NUCLEOTIDE SEQUENCE</scope>
</reference>
<protein>
    <submittedName>
        <fullName evidence="2">Uncharacterized protein</fullName>
    </submittedName>
</protein>